<organism evidence="2 3">
    <name type="scientific">Raoultella lignicola</name>
    <dbReference type="NCBI Taxonomy" id="3040939"/>
    <lineage>
        <taxon>Bacteria</taxon>
        <taxon>Pseudomonadati</taxon>
        <taxon>Pseudomonadota</taxon>
        <taxon>Gammaproteobacteria</taxon>
        <taxon>Enterobacterales</taxon>
        <taxon>Enterobacteriaceae</taxon>
        <taxon>Klebsiella/Raoultella group</taxon>
        <taxon>Raoultella</taxon>
    </lineage>
</organism>
<reference evidence="2 3" key="1">
    <citation type="submission" date="2024-04" db="EMBL/GenBank/DDBJ databases">
        <title>Two novel Raoultella species associated with bleeding cankers of broadleaf hosts, Raoultella scottia sp. nov. and Raoultella lignicola sp. nov.</title>
        <authorList>
            <person name="Brady C.L."/>
        </authorList>
    </citation>
    <scope>NUCLEOTIDE SEQUENCE [LARGE SCALE GENOMIC DNA]</scope>
    <source>
        <strain evidence="2 3">TW_WC1a.1</strain>
    </source>
</reference>
<comment type="caution">
    <text evidence="2">The sequence shown here is derived from an EMBL/GenBank/DDBJ whole genome shotgun (WGS) entry which is preliminary data.</text>
</comment>
<keyword evidence="3" id="KW-1185">Reference proteome</keyword>
<keyword evidence="1" id="KW-0472">Membrane</keyword>
<dbReference type="RefSeq" id="WP_227540163.1">
    <property type="nucleotide sequence ID" value="NZ_JARXNK020000102.1"/>
</dbReference>
<evidence type="ECO:0000313" key="2">
    <source>
        <dbReference type="EMBL" id="MEL0551919.1"/>
    </source>
</evidence>
<keyword evidence="1" id="KW-0812">Transmembrane</keyword>
<keyword evidence="1" id="KW-1133">Transmembrane helix</keyword>
<gene>
    <name evidence="2" type="ORF">QFI96_009425</name>
</gene>
<sequence length="160" mass="18117">MKTRKIIKIISSSVLIVAISIACYYLYSPDDDDTINCTSALSIINGNEKYAFSVTFFASKGDGLMTFTGKNGDVVDNISIRKHISYTKDKNDIYIFKNSGEDIRSQIPLTDHKFDEILPPFFTGMKNEDAFIIRIIKIKHGSWLFMSTNTPYFICETPNS</sequence>
<proteinExistence type="predicted"/>
<dbReference type="EMBL" id="JARXNK020000102">
    <property type="protein sequence ID" value="MEL0551919.1"/>
    <property type="molecule type" value="Genomic_DNA"/>
</dbReference>
<feature type="transmembrane region" description="Helical" evidence="1">
    <location>
        <begin position="7"/>
        <end position="27"/>
    </location>
</feature>
<name>A0ABU9FA20_9ENTR</name>
<evidence type="ECO:0000313" key="3">
    <source>
        <dbReference type="Proteomes" id="UP001312893"/>
    </source>
</evidence>
<evidence type="ECO:0008006" key="4">
    <source>
        <dbReference type="Google" id="ProtNLM"/>
    </source>
</evidence>
<accession>A0ABU9FA20</accession>
<protein>
    <recommendedName>
        <fullName evidence="4">FidL-like membrane protein</fullName>
    </recommendedName>
</protein>
<dbReference type="PROSITE" id="PS51257">
    <property type="entry name" value="PROKAR_LIPOPROTEIN"/>
    <property type="match status" value="1"/>
</dbReference>
<evidence type="ECO:0000256" key="1">
    <source>
        <dbReference type="SAM" id="Phobius"/>
    </source>
</evidence>
<dbReference type="Proteomes" id="UP001312893">
    <property type="component" value="Unassembled WGS sequence"/>
</dbReference>